<name>A0A8X6WU77_9ARAC</name>
<dbReference type="EMBL" id="BMAV01001570">
    <property type="protein sequence ID" value="GFY39896.1"/>
    <property type="molecule type" value="Genomic_DNA"/>
</dbReference>
<protein>
    <submittedName>
        <fullName evidence="1">Uncharacterized protein</fullName>
    </submittedName>
</protein>
<evidence type="ECO:0000313" key="2">
    <source>
        <dbReference type="Proteomes" id="UP000886998"/>
    </source>
</evidence>
<reference evidence="1" key="1">
    <citation type="submission" date="2020-08" db="EMBL/GenBank/DDBJ databases">
        <title>Multicomponent nature underlies the extraordinary mechanical properties of spider dragline silk.</title>
        <authorList>
            <person name="Kono N."/>
            <person name="Nakamura H."/>
            <person name="Mori M."/>
            <person name="Yoshida Y."/>
            <person name="Ohtoshi R."/>
            <person name="Malay A.D."/>
            <person name="Moran D.A.P."/>
            <person name="Tomita M."/>
            <person name="Numata K."/>
            <person name="Arakawa K."/>
        </authorList>
    </citation>
    <scope>NUCLEOTIDE SEQUENCE</scope>
</reference>
<keyword evidence="2" id="KW-1185">Reference proteome</keyword>
<comment type="caution">
    <text evidence="1">The sequence shown here is derived from an EMBL/GenBank/DDBJ whole genome shotgun (WGS) entry which is preliminary data.</text>
</comment>
<dbReference type="Proteomes" id="UP000886998">
    <property type="component" value="Unassembled WGS sequence"/>
</dbReference>
<organism evidence="1 2">
    <name type="scientific">Trichonephila inaurata madagascariensis</name>
    <dbReference type="NCBI Taxonomy" id="2747483"/>
    <lineage>
        <taxon>Eukaryota</taxon>
        <taxon>Metazoa</taxon>
        <taxon>Ecdysozoa</taxon>
        <taxon>Arthropoda</taxon>
        <taxon>Chelicerata</taxon>
        <taxon>Arachnida</taxon>
        <taxon>Araneae</taxon>
        <taxon>Araneomorphae</taxon>
        <taxon>Entelegynae</taxon>
        <taxon>Araneoidea</taxon>
        <taxon>Nephilidae</taxon>
        <taxon>Trichonephila</taxon>
        <taxon>Trichonephila inaurata</taxon>
    </lineage>
</organism>
<gene>
    <name evidence="1" type="ORF">TNIN_213651</name>
</gene>
<accession>A0A8X6WU77</accession>
<sequence length="91" mass="10632">MNSIPYSGSIRIRTAQPILSPYPTKLLFRSTRLPLMGLPKRLTCPGSQLFRRLLASPNWTWIFCLSRTFLLLVRWTDRTKNETFTGKRKCD</sequence>
<dbReference type="AlphaFoldDB" id="A0A8X6WU77"/>
<evidence type="ECO:0000313" key="1">
    <source>
        <dbReference type="EMBL" id="GFY39896.1"/>
    </source>
</evidence>
<proteinExistence type="predicted"/>